<comment type="subcellular location">
    <subcellularLocation>
        <location evidence="1">Membrane</location>
        <topology evidence="1">Multi-pass membrane protein</topology>
    </subcellularLocation>
</comment>
<evidence type="ECO:0000256" key="4">
    <source>
        <dbReference type="ARBA" id="ARBA00023040"/>
    </source>
</evidence>
<comment type="caution">
    <text evidence="10">The sequence shown here is derived from an EMBL/GenBank/DDBJ whole genome shotgun (WGS) entry which is preliminary data.</text>
</comment>
<feature type="transmembrane region" description="Helical" evidence="8">
    <location>
        <begin position="100"/>
        <end position="118"/>
    </location>
</feature>
<dbReference type="EMBL" id="CAJPWZ010000341">
    <property type="protein sequence ID" value="CAG2190785.1"/>
    <property type="molecule type" value="Genomic_DNA"/>
</dbReference>
<accession>A0A8S3Q382</accession>
<keyword evidence="5 8" id="KW-0472">Membrane</keyword>
<dbReference type="GO" id="GO:0016020">
    <property type="term" value="C:membrane"/>
    <property type="evidence" value="ECO:0007669"/>
    <property type="project" value="UniProtKB-SubCell"/>
</dbReference>
<evidence type="ECO:0000259" key="9">
    <source>
        <dbReference type="PROSITE" id="PS50262"/>
    </source>
</evidence>
<evidence type="ECO:0000256" key="5">
    <source>
        <dbReference type="ARBA" id="ARBA00023136"/>
    </source>
</evidence>
<evidence type="ECO:0000256" key="3">
    <source>
        <dbReference type="ARBA" id="ARBA00022989"/>
    </source>
</evidence>
<evidence type="ECO:0000313" key="11">
    <source>
        <dbReference type="Proteomes" id="UP000683360"/>
    </source>
</evidence>
<proteinExistence type="predicted"/>
<feature type="transmembrane region" description="Helical" evidence="8">
    <location>
        <begin position="26"/>
        <end position="49"/>
    </location>
</feature>
<evidence type="ECO:0000313" key="10">
    <source>
        <dbReference type="EMBL" id="CAG2190785.1"/>
    </source>
</evidence>
<name>A0A8S3Q382_MYTED</name>
<evidence type="ECO:0000256" key="1">
    <source>
        <dbReference type="ARBA" id="ARBA00004141"/>
    </source>
</evidence>
<dbReference type="InterPro" id="IPR017452">
    <property type="entry name" value="GPCR_Rhodpsn_7TM"/>
</dbReference>
<gene>
    <name evidence="10" type="ORF">MEDL_6019</name>
</gene>
<keyword evidence="7" id="KW-0807">Transducer</keyword>
<dbReference type="SUPFAM" id="SSF81321">
    <property type="entry name" value="Family A G protein-coupled receptor-like"/>
    <property type="match status" value="1"/>
</dbReference>
<evidence type="ECO:0000256" key="7">
    <source>
        <dbReference type="ARBA" id="ARBA00023224"/>
    </source>
</evidence>
<dbReference type="PANTHER" id="PTHR24238">
    <property type="entry name" value="G-PROTEIN COUPLED RECEPTOR"/>
    <property type="match status" value="1"/>
</dbReference>
<dbReference type="GO" id="GO:0004930">
    <property type="term" value="F:G protein-coupled receptor activity"/>
    <property type="evidence" value="ECO:0007669"/>
    <property type="project" value="UniProtKB-KW"/>
</dbReference>
<dbReference type="PROSITE" id="PS50262">
    <property type="entry name" value="G_PROTEIN_RECEP_F1_2"/>
    <property type="match status" value="1"/>
</dbReference>
<evidence type="ECO:0000256" key="8">
    <source>
        <dbReference type="SAM" id="Phobius"/>
    </source>
</evidence>
<dbReference type="PRINTS" id="PR00237">
    <property type="entry name" value="GPCRRHODOPSN"/>
</dbReference>
<organism evidence="10 11">
    <name type="scientific">Mytilus edulis</name>
    <name type="common">Blue mussel</name>
    <dbReference type="NCBI Taxonomy" id="6550"/>
    <lineage>
        <taxon>Eukaryota</taxon>
        <taxon>Metazoa</taxon>
        <taxon>Spiralia</taxon>
        <taxon>Lophotrochozoa</taxon>
        <taxon>Mollusca</taxon>
        <taxon>Bivalvia</taxon>
        <taxon>Autobranchia</taxon>
        <taxon>Pteriomorphia</taxon>
        <taxon>Mytilida</taxon>
        <taxon>Mytiloidea</taxon>
        <taxon>Mytilidae</taxon>
        <taxon>Mytilinae</taxon>
        <taxon>Mytilus</taxon>
    </lineage>
</organism>
<dbReference type="Pfam" id="PF00001">
    <property type="entry name" value="7tm_1"/>
    <property type="match status" value="1"/>
</dbReference>
<keyword evidence="11" id="KW-1185">Reference proteome</keyword>
<feature type="domain" description="G-protein coupled receptors family 1 profile" evidence="9">
    <location>
        <begin position="40"/>
        <end position="214"/>
    </location>
</feature>
<sequence>MANSTTVCLTTLDELNDEKTAKRIPAIVYLSVSMVIGILGNLLVICVYFGPLKKNKKAHWTFIRSLAVSDFLVCVVVIPFELFQQTHQLTFHSAAACQLLRSVSVFSTIVSSFLVLFMSAHRVRLVCQPLKQQLTSRQAIYCIITIAVIGVVFAWPEAALSGISMETLQCNLTGYDCSFSDRFEDKWFTTAYSAVLQSIFLICIVGLIVMYSLFRALQGLSEEATFSYLSLASEEGLEKTAGTVDRIKARKSLQTFLCQTVKINTWEEAYKTYPEVSSKIEELVEVFSAYCHSLTTRPVCNNGEETQLSAPEEVDIDESVADTQPPAPESATQNFHIDIFIKSKGKEIVITEEAQRVIDFHKSILDKALTKVLPLEE</sequence>
<dbReference type="Gene3D" id="1.20.1070.10">
    <property type="entry name" value="Rhodopsin 7-helix transmembrane proteins"/>
    <property type="match status" value="1"/>
</dbReference>
<dbReference type="InterPro" id="IPR000276">
    <property type="entry name" value="GPCR_Rhodpsn"/>
</dbReference>
<protein>
    <submittedName>
        <fullName evidence="10">CCKAR</fullName>
    </submittedName>
</protein>
<dbReference type="Proteomes" id="UP000683360">
    <property type="component" value="Unassembled WGS sequence"/>
</dbReference>
<feature type="transmembrane region" description="Helical" evidence="8">
    <location>
        <begin position="191"/>
        <end position="214"/>
    </location>
</feature>
<keyword evidence="2 8" id="KW-0812">Transmembrane</keyword>
<dbReference type="OrthoDB" id="6082926at2759"/>
<evidence type="ECO:0000256" key="2">
    <source>
        <dbReference type="ARBA" id="ARBA00022692"/>
    </source>
</evidence>
<dbReference type="AlphaFoldDB" id="A0A8S3Q382"/>
<dbReference type="CDD" id="cd00637">
    <property type="entry name" value="7tm_classA_rhodopsin-like"/>
    <property type="match status" value="1"/>
</dbReference>
<keyword evidence="6" id="KW-0675">Receptor</keyword>
<dbReference type="PANTHER" id="PTHR24238:SF47">
    <property type="entry name" value="ECDYSTEROIDS_DOPAMINE RECEPTOR-RELATED"/>
    <property type="match status" value="1"/>
</dbReference>
<keyword evidence="3 8" id="KW-1133">Transmembrane helix</keyword>
<keyword evidence="4" id="KW-0297">G-protein coupled receptor</keyword>
<evidence type="ECO:0000256" key="6">
    <source>
        <dbReference type="ARBA" id="ARBA00023170"/>
    </source>
</evidence>
<reference evidence="10" key="1">
    <citation type="submission" date="2021-03" db="EMBL/GenBank/DDBJ databases">
        <authorList>
            <person name="Bekaert M."/>
        </authorList>
    </citation>
    <scope>NUCLEOTIDE SEQUENCE</scope>
</reference>
<feature type="transmembrane region" description="Helical" evidence="8">
    <location>
        <begin position="61"/>
        <end position="80"/>
    </location>
</feature>
<feature type="transmembrane region" description="Helical" evidence="8">
    <location>
        <begin position="139"/>
        <end position="156"/>
    </location>
</feature>